<dbReference type="GO" id="GO:0034386">
    <property type="term" value="F:4-aminobutyrate:2-oxoglutarate transaminase activity"/>
    <property type="evidence" value="ECO:0007669"/>
    <property type="project" value="UniProtKB-EC"/>
</dbReference>
<comment type="similarity">
    <text evidence="4">Belongs to the class-III pyridoxal-phosphate-dependent aminotransferase family.</text>
</comment>
<comment type="cofactor">
    <cofactor evidence="1">
        <name>pyridoxal 5'-phosphate</name>
        <dbReference type="ChEBI" id="CHEBI:597326"/>
    </cofactor>
</comment>
<dbReference type="InterPro" id="IPR015421">
    <property type="entry name" value="PyrdxlP-dep_Trfase_major"/>
</dbReference>
<evidence type="ECO:0000313" key="6">
    <source>
        <dbReference type="Proteomes" id="UP000028602"/>
    </source>
</evidence>
<sequence>MSEVMTAFPASNDHWLDARNREIPAGLVTVHPLVIGKGRGAEVWDVEGTRYLDFAGGSGGLNIGHNHPAVVSAITRQLNQFTGDCFRVAASPLYIRLACRLNQLVGGDEAFQTVFFNTGADAVAQAVNSARAFTGRPGIITFEGAFHHSSLADCRLTGHSPVGQADSAHGASDVCSLPYPDSSRGISEADCRAALWHCLAGGERAGQVAAILLEPIQGESGIIPAPASFMQYLQRICRQYDMLLICDELQSGFGRTGEMFAYEQSGVMPDLVITGNPGTGLPMSAVTGRRAVMNASRPVSPQGGNVLACAAALAVLEVLGEEDLLNRSLLLGERLSQRLVQMREKYACLRYVRGRGLMLAVEIVDPDTGKRDAALAQAILDAACIEGLLLVRCGLYRNVIRFLAPLVTTNAQLEEAFHLFELALARATGRL</sequence>
<dbReference type="RefSeq" id="WP_051170743.1">
    <property type="nucleotide sequence ID" value="NZ_ATMJ01000021.1"/>
</dbReference>
<keyword evidence="6" id="KW-1185">Reference proteome</keyword>
<dbReference type="SUPFAM" id="SSF53383">
    <property type="entry name" value="PLP-dependent transferases"/>
    <property type="match status" value="1"/>
</dbReference>
<dbReference type="EMBL" id="JMPR01000035">
    <property type="protein sequence ID" value="KFD18978.1"/>
    <property type="molecule type" value="Genomic_DNA"/>
</dbReference>
<evidence type="ECO:0000313" key="5">
    <source>
        <dbReference type="EMBL" id="KFD18978.1"/>
    </source>
</evidence>
<dbReference type="Pfam" id="PF00202">
    <property type="entry name" value="Aminotran_3"/>
    <property type="match status" value="1"/>
</dbReference>
<dbReference type="PANTHER" id="PTHR11986">
    <property type="entry name" value="AMINOTRANSFERASE CLASS III"/>
    <property type="match status" value="1"/>
</dbReference>
<keyword evidence="3 4" id="KW-0663">Pyridoxal phosphate</keyword>
<gene>
    <name evidence="5" type="ORF">GTPT_2279</name>
</gene>
<dbReference type="InterPro" id="IPR005814">
    <property type="entry name" value="Aminotrans_3"/>
</dbReference>
<dbReference type="InterPro" id="IPR015422">
    <property type="entry name" value="PyrdxlP-dep_Trfase_small"/>
</dbReference>
<protein>
    <submittedName>
        <fullName evidence="5">Gamma-aminobutyrate:alpha-ketoglutarate aminotransferase</fullName>
        <ecNumber evidence="5">2.6.1.-</ecNumber>
        <ecNumber evidence="5">2.6.1.19</ecNumber>
        <ecNumber evidence="5">2.6.1.22</ecNumber>
    </submittedName>
</protein>
<dbReference type="Gene3D" id="3.90.1150.10">
    <property type="entry name" value="Aspartate Aminotransferase, domain 1"/>
    <property type="match status" value="1"/>
</dbReference>
<dbReference type="EC" id="2.6.1.19" evidence="5"/>
<keyword evidence="5" id="KW-0808">Transferase</keyword>
<dbReference type="AlphaFoldDB" id="A0A085JET2"/>
<dbReference type="CDD" id="cd00610">
    <property type="entry name" value="OAT_like"/>
    <property type="match status" value="1"/>
</dbReference>
<evidence type="ECO:0000256" key="2">
    <source>
        <dbReference type="ARBA" id="ARBA00022576"/>
    </source>
</evidence>
<dbReference type="EC" id="2.6.1.22" evidence="5"/>
<dbReference type="InterPro" id="IPR015424">
    <property type="entry name" value="PyrdxlP-dep_Trfase"/>
</dbReference>
<dbReference type="OrthoDB" id="9801052at2"/>
<dbReference type="PIRSF" id="PIRSF000521">
    <property type="entry name" value="Transaminase_4ab_Lys_Orn"/>
    <property type="match status" value="1"/>
</dbReference>
<dbReference type="eggNOG" id="COG0160">
    <property type="taxonomic scope" value="Bacteria"/>
</dbReference>
<dbReference type="GO" id="GO:0030170">
    <property type="term" value="F:pyridoxal phosphate binding"/>
    <property type="evidence" value="ECO:0007669"/>
    <property type="project" value="InterPro"/>
</dbReference>
<proteinExistence type="inferred from homology"/>
<comment type="caution">
    <text evidence="5">The sequence shown here is derived from an EMBL/GenBank/DDBJ whole genome shotgun (WGS) entry which is preliminary data.</text>
</comment>
<dbReference type="InterPro" id="IPR050103">
    <property type="entry name" value="Class-III_PLP-dep_AT"/>
</dbReference>
<dbReference type="Gene3D" id="3.40.640.10">
    <property type="entry name" value="Type I PLP-dependent aspartate aminotransferase-like (Major domain)"/>
    <property type="match status" value="1"/>
</dbReference>
<name>A0A085JET2_9GAMM</name>
<accession>A0A085JET2</accession>
<evidence type="ECO:0000256" key="3">
    <source>
        <dbReference type="ARBA" id="ARBA00022898"/>
    </source>
</evidence>
<reference evidence="5 6" key="1">
    <citation type="submission" date="2014-05" db="EMBL/GenBank/DDBJ databases">
        <title>ATOL: Assembling a taxonomically balanced genome-scale reconstruction of the evolutionary history of the Enterobacteriaceae.</title>
        <authorList>
            <person name="Plunkett G.III."/>
            <person name="Neeno-Eckwall E.C."/>
            <person name="Glasner J.D."/>
            <person name="Perna N.T."/>
        </authorList>
    </citation>
    <scope>NUCLEOTIDE SEQUENCE [LARGE SCALE GENOMIC DNA]</scope>
    <source>
        <strain evidence="5 6">ATCC 33301</strain>
    </source>
</reference>
<keyword evidence="2 5" id="KW-0032">Aminotransferase</keyword>
<dbReference type="GO" id="GO:0042802">
    <property type="term" value="F:identical protein binding"/>
    <property type="evidence" value="ECO:0007669"/>
    <property type="project" value="TreeGrafter"/>
</dbReference>
<dbReference type="GO" id="GO:0047298">
    <property type="term" value="F:(S)-3-amino-2-methylpropionate transaminase activity"/>
    <property type="evidence" value="ECO:0007669"/>
    <property type="project" value="UniProtKB-EC"/>
</dbReference>
<dbReference type="Proteomes" id="UP000028602">
    <property type="component" value="Unassembled WGS sequence"/>
</dbReference>
<evidence type="ECO:0000256" key="1">
    <source>
        <dbReference type="ARBA" id="ARBA00001933"/>
    </source>
</evidence>
<organism evidence="5 6">
    <name type="scientific">Tatumella ptyseos ATCC 33301</name>
    <dbReference type="NCBI Taxonomy" id="1005995"/>
    <lineage>
        <taxon>Bacteria</taxon>
        <taxon>Pseudomonadati</taxon>
        <taxon>Pseudomonadota</taxon>
        <taxon>Gammaproteobacteria</taxon>
        <taxon>Enterobacterales</taxon>
        <taxon>Erwiniaceae</taxon>
        <taxon>Tatumella</taxon>
    </lineage>
</organism>
<evidence type="ECO:0000256" key="4">
    <source>
        <dbReference type="RuleBase" id="RU003560"/>
    </source>
</evidence>
<dbReference type="EC" id="2.6.1.-" evidence="5"/>